<dbReference type="Proteomes" id="UP000250321">
    <property type="component" value="Unassembled WGS sequence"/>
</dbReference>
<keyword evidence="3" id="KW-1185">Reference proteome</keyword>
<feature type="region of interest" description="Disordered" evidence="1">
    <location>
        <begin position="1"/>
        <end position="30"/>
    </location>
</feature>
<proteinExistence type="predicted"/>
<dbReference type="AlphaFoldDB" id="A0A315AVB2"/>
<comment type="caution">
    <text evidence="2">The sequence shown here is derived from an EMBL/GenBank/DDBJ whole genome shotgun (WGS) entry which is preliminary data.</text>
</comment>
<feature type="compositionally biased region" description="Basic and acidic residues" evidence="1">
    <location>
        <begin position="10"/>
        <end position="30"/>
    </location>
</feature>
<dbReference type="EMBL" id="PJQY01000120">
    <property type="protein sequence ID" value="PQQ18196.1"/>
    <property type="molecule type" value="Genomic_DNA"/>
</dbReference>
<evidence type="ECO:0000313" key="3">
    <source>
        <dbReference type="Proteomes" id="UP000250321"/>
    </source>
</evidence>
<organism evidence="2 3">
    <name type="scientific">Prunus yedoensis var. nudiflora</name>
    <dbReference type="NCBI Taxonomy" id="2094558"/>
    <lineage>
        <taxon>Eukaryota</taxon>
        <taxon>Viridiplantae</taxon>
        <taxon>Streptophyta</taxon>
        <taxon>Embryophyta</taxon>
        <taxon>Tracheophyta</taxon>
        <taxon>Spermatophyta</taxon>
        <taxon>Magnoliopsida</taxon>
        <taxon>eudicotyledons</taxon>
        <taxon>Gunneridae</taxon>
        <taxon>Pentapetalae</taxon>
        <taxon>rosids</taxon>
        <taxon>fabids</taxon>
        <taxon>Rosales</taxon>
        <taxon>Rosaceae</taxon>
        <taxon>Amygdaloideae</taxon>
        <taxon>Amygdaleae</taxon>
        <taxon>Prunus</taxon>
    </lineage>
</organism>
<reference evidence="2 3" key="1">
    <citation type="submission" date="2018-02" db="EMBL/GenBank/DDBJ databases">
        <title>Draft genome of wild Prunus yedoensis var. nudiflora.</title>
        <authorList>
            <person name="Baek S."/>
            <person name="Kim J.-H."/>
            <person name="Choi K."/>
            <person name="Kim G.-B."/>
            <person name="Cho A."/>
            <person name="Jang H."/>
            <person name="Shin C.-H."/>
            <person name="Yu H.-J."/>
            <person name="Mun J.-H."/>
        </authorList>
    </citation>
    <scope>NUCLEOTIDE SEQUENCE [LARGE SCALE GENOMIC DNA]</scope>
    <source>
        <strain evidence="3">cv. Jeju island</strain>
        <tissue evidence="2">Leaf</tissue>
    </source>
</reference>
<evidence type="ECO:0000313" key="2">
    <source>
        <dbReference type="EMBL" id="PQQ18196.1"/>
    </source>
</evidence>
<accession>A0A315AVB2</accession>
<name>A0A315AVB2_PRUYE</name>
<protein>
    <submittedName>
        <fullName evidence="2">Uncharacterized protein</fullName>
    </submittedName>
</protein>
<evidence type="ECO:0000256" key="1">
    <source>
        <dbReference type="SAM" id="MobiDB-lite"/>
    </source>
</evidence>
<gene>
    <name evidence="2" type="ORF">Pyn_38949</name>
</gene>
<sequence>MSETPALRTSYDRGRGGGLLGRDDESGDHEAVVERGGIDEGVVIGVEMGIKKGWFER</sequence>